<dbReference type="GO" id="GO:0055085">
    <property type="term" value="P:transmembrane transport"/>
    <property type="evidence" value="ECO:0007669"/>
    <property type="project" value="InterPro"/>
</dbReference>
<feature type="transmembrane region" description="Helical" evidence="7">
    <location>
        <begin position="258"/>
        <end position="277"/>
    </location>
</feature>
<feature type="domain" description="ABC transmembrane type-1" evidence="8">
    <location>
        <begin position="75"/>
        <end position="277"/>
    </location>
</feature>
<reference evidence="9 10" key="1">
    <citation type="submission" date="2022-10" db="EMBL/GenBank/DDBJ databases">
        <title>Comparative genomic analysis of Cohnella hashimotonis sp. nov., isolated from the International Space Station.</title>
        <authorList>
            <person name="Simpson A."/>
            <person name="Venkateswaran K."/>
        </authorList>
    </citation>
    <scope>NUCLEOTIDE SEQUENCE [LARGE SCALE GENOMIC DNA]</scope>
    <source>
        <strain evidence="9 10">DSM 18997</strain>
    </source>
</reference>
<comment type="subcellular location">
    <subcellularLocation>
        <location evidence="1 7">Cell membrane</location>
        <topology evidence="1 7">Multi-pass membrane protein</topology>
    </subcellularLocation>
</comment>
<keyword evidence="6 7" id="KW-0472">Membrane</keyword>
<evidence type="ECO:0000256" key="5">
    <source>
        <dbReference type="ARBA" id="ARBA00022989"/>
    </source>
</evidence>
<comment type="caution">
    <text evidence="9">The sequence shown here is derived from an EMBL/GenBank/DDBJ whole genome shotgun (WGS) entry which is preliminary data.</text>
</comment>
<dbReference type="AlphaFoldDB" id="A0A9X4QM49"/>
<organism evidence="9 10">
    <name type="scientific">Cohnella ginsengisoli</name>
    <dbReference type="NCBI Taxonomy" id="425004"/>
    <lineage>
        <taxon>Bacteria</taxon>
        <taxon>Bacillati</taxon>
        <taxon>Bacillota</taxon>
        <taxon>Bacilli</taxon>
        <taxon>Bacillales</taxon>
        <taxon>Paenibacillaceae</taxon>
        <taxon>Cohnella</taxon>
    </lineage>
</organism>
<evidence type="ECO:0000259" key="8">
    <source>
        <dbReference type="PROSITE" id="PS50928"/>
    </source>
</evidence>
<evidence type="ECO:0000256" key="2">
    <source>
        <dbReference type="ARBA" id="ARBA00022448"/>
    </source>
</evidence>
<name>A0A9X4QM49_9BACL</name>
<dbReference type="PANTHER" id="PTHR43744">
    <property type="entry name" value="ABC TRANSPORTER PERMEASE PROTEIN MG189-RELATED-RELATED"/>
    <property type="match status" value="1"/>
</dbReference>
<dbReference type="CDD" id="cd06261">
    <property type="entry name" value="TM_PBP2"/>
    <property type="match status" value="1"/>
</dbReference>
<dbReference type="InterPro" id="IPR035906">
    <property type="entry name" value="MetI-like_sf"/>
</dbReference>
<evidence type="ECO:0000256" key="4">
    <source>
        <dbReference type="ARBA" id="ARBA00022692"/>
    </source>
</evidence>
<dbReference type="PANTHER" id="PTHR43744:SF9">
    <property type="entry name" value="POLYGALACTURONAN_RHAMNOGALACTURONAN TRANSPORT SYSTEM PERMEASE PROTEIN YTCP"/>
    <property type="match status" value="1"/>
</dbReference>
<feature type="transmembrane region" description="Helical" evidence="7">
    <location>
        <begin position="142"/>
        <end position="163"/>
    </location>
</feature>
<proteinExistence type="inferred from homology"/>
<dbReference type="Pfam" id="PF00528">
    <property type="entry name" value="BPD_transp_1"/>
    <property type="match status" value="1"/>
</dbReference>
<evidence type="ECO:0000313" key="9">
    <source>
        <dbReference type="EMBL" id="MDG0791313.1"/>
    </source>
</evidence>
<evidence type="ECO:0000256" key="3">
    <source>
        <dbReference type="ARBA" id="ARBA00022475"/>
    </source>
</evidence>
<dbReference type="EMBL" id="JAPDHZ010000002">
    <property type="protein sequence ID" value="MDG0791313.1"/>
    <property type="molecule type" value="Genomic_DNA"/>
</dbReference>
<feature type="transmembrane region" description="Helical" evidence="7">
    <location>
        <begin position="184"/>
        <end position="209"/>
    </location>
</feature>
<dbReference type="InterPro" id="IPR000515">
    <property type="entry name" value="MetI-like"/>
</dbReference>
<feature type="transmembrane region" description="Helical" evidence="7">
    <location>
        <begin position="110"/>
        <end position="130"/>
    </location>
</feature>
<sequence length="292" mass="32502">MKTNARRWQMGSLLLYGAVALSALLFIIPIVLVLSASFTDENTLTLHGYALIPEKFSLQAYRYILKDAGQLFLSYKVTILVTVAGTLLSLLTTALLAYPLSRRVFGMRSGITFFVLFTMLFNGGLVPTYIWVSNYLQLKNTFAVLVLMGLLSPFYVFVMRTFFKAIPESIIESAYMEGAGEWTIFARIILPLSTPALATIALFTSLNYWNDWLTTLLYIDQSNKISLQYLLVMMMSNIQAASSNPNGTLGADFPAETARMAMAVLSIAPIACIFLFFQRFFVQGLTVGAVKE</sequence>
<dbReference type="RefSeq" id="WP_277565074.1">
    <property type="nucleotide sequence ID" value="NZ_JAPDHZ010000002.1"/>
</dbReference>
<feature type="transmembrane region" description="Helical" evidence="7">
    <location>
        <begin position="12"/>
        <end position="38"/>
    </location>
</feature>
<evidence type="ECO:0000256" key="1">
    <source>
        <dbReference type="ARBA" id="ARBA00004651"/>
    </source>
</evidence>
<accession>A0A9X4QM49</accession>
<protein>
    <submittedName>
        <fullName evidence="9">Carbohydrate ABC transporter permease</fullName>
    </submittedName>
</protein>
<feature type="transmembrane region" description="Helical" evidence="7">
    <location>
        <begin position="77"/>
        <end position="98"/>
    </location>
</feature>
<keyword evidence="10" id="KW-1185">Reference proteome</keyword>
<keyword evidence="4 7" id="KW-0812">Transmembrane</keyword>
<dbReference type="Gene3D" id="1.10.3720.10">
    <property type="entry name" value="MetI-like"/>
    <property type="match status" value="1"/>
</dbReference>
<keyword evidence="5 7" id="KW-1133">Transmembrane helix</keyword>
<dbReference type="PROSITE" id="PS50928">
    <property type="entry name" value="ABC_TM1"/>
    <property type="match status" value="1"/>
</dbReference>
<evidence type="ECO:0000313" key="10">
    <source>
        <dbReference type="Proteomes" id="UP001153387"/>
    </source>
</evidence>
<dbReference type="SUPFAM" id="SSF161098">
    <property type="entry name" value="MetI-like"/>
    <property type="match status" value="1"/>
</dbReference>
<evidence type="ECO:0000256" key="6">
    <source>
        <dbReference type="ARBA" id="ARBA00023136"/>
    </source>
</evidence>
<comment type="similarity">
    <text evidence="7">Belongs to the binding-protein-dependent transport system permease family.</text>
</comment>
<dbReference type="Proteomes" id="UP001153387">
    <property type="component" value="Unassembled WGS sequence"/>
</dbReference>
<keyword evidence="2 7" id="KW-0813">Transport</keyword>
<dbReference type="GO" id="GO:0005886">
    <property type="term" value="C:plasma membrane"/>
    <property type="evidence" value="ECO:0007669"/>
    <property type="project" value="UniProtKB-SubCell"/>
</dbReference>
<gene>
    <name evidence="9" type="ORF">OMP38_10820</name>
</gene>
<keyword evidence="3" id="KW-1003">Cell membrane</keyword>
<evidence type="ECO:0000256" key="7">
    <source>
        <dbReference type="RuleBase" id="RU363032"/>
    </source>
</evidence>